<accession>A0A3A1Y254</accession>
<dbReference type="GO" id="GO:0000270">
    <property type="term" value="P:peptidoglycan metabolic process"/>
    <property type="evidence" value="ECO:0007669"/>
    <property type="project" value="InterPro"/>
</dbReference>
<dbReference type="InterPro" id="IPR023346">
    <property type="entry name" value="Lysozyme-like_dom_sf"/>
</dbReference>
<evidence type="ECO:0000313" key="5">
    <source>
        <dbReference type="Proteomes" id="UP000265691"/>
    </source>
</evidence>
<dbReference type="CDD" id="cd16893">
    <property type="entry name" value="LT_MltC_MltE"/>
    <property type="match status" value="1"/>
</dbReference>
<dbReference type="EMBL" id="NRHC01000096">
    <property type="protein sequence ID" value="RIY31376.1"/>
    <property type="molecule type" value="Genomic_DNA"/>
</dbReference>
<evidence type="ECO:0000259" key="3">
    <source>
        <dbReference type="Pfam" id="PF11873"/>
    </source>
</evidence>
<dbReference type="InterPro" id="IPR008258">
    <property type="entry name" value="Transglycosylase_SLT_dom_1"/>
</dbReference>
<feature type="domain" description="Murein transglycosylase-C N-terminal" evidence="3">
    <location>
        <begin position="46"/>
        <end position="201"/>
    </location>
</feature>
<dbReference type="AlphaFoldDB" id="A0A3A1Y254"/>
<dbReference type="PROSITE" id="PS51257">
    <property type="entry name" value="PROKAR_LIPOPROTEIN"/>
    <property type="match status" value="1"/>
</dbReference>
<keyword evidence="5" id="KW-1185">Reference proteome</keyword>
<dbReference type="Proteomes" id="UP000265691">
    <property type="component" value="Unassembled WGS sequence"/>
</dbReference>
<dbReference type="SUPFAM" id="SSF53955">
    <property type="entry name" value="Lysozyme-like"/>
    <property type="match status" value="1"/>
</dbReference>
<proteinExistence type="inferred from homology"/>
<dbReference type="GO" id="GO:0016020">
    <property type="term" value="C:membrane"/>
    <property type="evidence" value="ECO:0007669"/>
    <property type="project" value="InterPro"/>
</dbReference>
<comment type="similarity">
    <text evidence="1">Belongs to the transglycosylase Slt family.</text>
</comment>
<dbReference type="GO" id="GO:0008933">
    <property type="term" value="F:peptidoglycan lytic transglycosylase activity"/>
    <property type="evidence" value="ECO:0007669"/>
    <property type="project" value="InterPro"/>
</dbReference>
<dbReference type="OrthoDB" id="5620293at2"/>
<feature type="domain" description="Transglycosylase SLT" evidence="2">
    <location>
        <begin position="207"/>
        <end position="331"/>
    </location>
</feature>
<sequence>MNLVISKTTILKKKLGIWLTAITAGVILASCSSSGPSVTAAAPADDQLQLDRFVRDLNNNLNNIWGVNEIMFGPTDIVKYSDNWKTRSAIHLASGFIRFETVNENYYDVLKNEIIYTLLMDTSPEYGTLYDTSIPFNGGTPFLANQVVDNNGKSIRTYAQAEQFARYLLNQKIAIKTLANGSFDYFIDLPLIKDHLAARASQYRPLVLKYASQYNVDPKLMFAIMEIESAFNPYAISSSRAIGLMQIVPRTAGLEVNRYQGMDRQPTEKFLFNPENNIKFGATYIHIMQTRYFQNVKNPLSRRYLLIGSYNGGPGGMLSTFHKDRAKAIDVINRMTPQQIYNHITKNHYSAETRRYLWKVNQAYSKY</sequence>
<dbReference type="Pfam" id="PF11873">
    <property type="entry name" value="Mltc_N"/>
    <property type="match status" value="1"/>
</dbReference>
<evidence type="ECO:0000313" key="4">
    <source>
        <dbReference type="EMBL" id="RIY31376.1"/>
    </source>
</evidence>
<dbReference type="Gene3D" id="1.10.530.10">
    <property type="match status" value="1"/>
</dbReference>
<comment type="caution">
    <text evidence="4">The sequence shown here is derived from an EMBL/GenBank/DDBJ whole genome shotgun (WGS) entry which is preliminary data.</text>
</comment>
<dbReference type="Pfam" id="PF01464">
    <property type="entry name" value="SLT"/>
    <property type="match status" value="1"/>
</dbReference>
<protein>
    <recommendedName>
        <fullName evidence="6">Membrane-bound lytic murein transglycosylase C</fullName>
    </recommendedName>
</protein>
<name>A0A3A1Y254_9GAMM</name>
<dbReference type="PANTHER" id="PTHR37423">
    <property type="entry name" value="SOLUBLE LYTIC MUREIN TRANSGLYCOSYLASE-RELATED"/>
    <property type="match status" value="1"/>
</dbReference>
<evidence type="ECO:0008006" key="6">
    <source>
        <dbReference type="Google" id="ProtNLM"/>
    </source>
</evidence>
<evidence type="ECO:0000259" key="2">
    <source>
        <dbReference type="Pfam" id="PF01464"/>
    </source>
</evidence>
<dbReference type="PANTHER" id="PTHR37423:SF2">
    <property type="entry name" value="MEMBRANE-BOUND LYTIC MUREIN TRANSGLYCOSYLASE C"/>
    <property type="match status" value="1"/>
</dbReference>
<dbReference type="InterPro" id="IPR024570">
    <property type="entry name" value="Murein_transglycosylaseC_N"/>
</dbReference>
<dbReference type="InterPro" id="IPR000189">
    <property type="entry name" value="Transglyc_AS"/>
</dbReference>
<gene>
    <name evidence="4" type="ORF">CKF54_06755</name>
</gene>
<dbReference type="PROSITE" id="PS00922">
    <property type="entry name" value="TRANSGLYCOSYLASE"/>
    <property type="match status" value="1"/>
</dbReference>
<evidence type="ECO:0000256" key="1">
    <source>
        <dbReference type="ARBA" id="ARBA00007734"/>
    </source>
</evidence>
<organism evidence="4 5">
    <name type="scientific">Psittacicella hinzii</name>
    <dbReference type="NCBI Taxonomy" id="2028575"/>
    <lineage>
        <taxon>Bacteria</taxon>
        <taxon>Pseudomonadati</taxon>
        <taxon>Pseudomonadota</taxon>
        <taxon>Gammaproteobacteria</taxon>
        <taxon>Pasteurellales</taxon>
        <taxon>Psittacicellaceae</taxon>
        <taxon>Psittacicella</taxon>
    </lineage>
</organism>
<reference evidence="4 5" key="1">
    <citation type="submission" date="2017-08" db="EMBL/GenBank/DDBJ databases">
        <title>Reclassification of Bisgaard taxon 37 and 44.</title>
        <authorList>
            <person name="Christensen H."/>
        </authorList>
    </citation>
    <scope>NUCLEOTIDE SEQUENCE [LARGE SCALE GENOMIC DNA]</scope>
    <source>
        <strain evidence="4 5">B96_3</strain>
    </source>
</reference>